<name>A0AAD4NMD5_9BILA</name>
<sequence>MLLVLCVDYSDTATGMQKTINKVKSYLTTFITDDQLTSICTTVSNYSYHEAPTDKMMSDIIDKIMNSLTMTQMTIGLQVLSKLTNDFGSIDGAIAALTPLLNVVSNNIAPFYAQVQKKVKSMKAQGKGTNAIYPLQYKMINTFATQKRIQTILTRASVAVNPSNWTALVRDVGDIVFFSKYGF</sequence>
<reference evidence="1" key="1">
    <citation type="submission" date="2022-01" db="EMBL/GenBank/DDBJ databases">
        <title>Genome Sequence Resource for Two Populations of Ditylenchus destructor, the Migratory Endoparasitic Phytonematode.</title>
        <authorList>
            <person name="Zhang H."/>
            <person name="Lin R."/>
            <person name="Xie B."/>
        </authorList>
    </citation>
    <scope>NUCLEOTIDE SEQUENCE</scope>
    <source>
        <strain evidence="1">BazhouSP</strain>
    </source>
</reference>
<evidence type="ECO:0000313" key="2">
    <source>
        <dbReference type="Proteomes" id="UP001201812"/>
    </source>
</evidence>
<dbReference type="AlphaFoldDB" id="A0AAD4NMD5"/>
<organism evidence="1 2">
    <name type="scientific">Ditylenchus destructor</name>
    <dbReference type="NCBI Taxonomy" id="166010"/>
    <lineage>
        <taxon>Eukaryota</taxon>
        <taxon>Metazoa</taxon>
        <taxon>Ecdysozoa</taxon>
        <taxon>Nematoda</taxon>
        <taxon>Chromadorea</taxon>
        <taxon>Rhabditida</taxon>
        <taxon>Tylenchina</taxon>
        <taxon>Tylenchomorpha</taxon>
        <taxon>Sphaerularioidea</taxon>
        <taxon>Anguinidae</taxon>
        <taxon>Anguininae</taxon>
        <taxon>Ditylenchus</taxon>
    </lineage>
</organism>
<accession>A0AAD4NMD5</accession>
<dbReference type="EMBL" id="JAKKPZ010000001">
    <property type="protein sequence ID" value="KAI1729613.1"/>
    <property type="molecule type" value="Genomic_DNA"/>
</dbReference>
<comment type="caution">
    <text evidence="1">The sequence shown here is derived from an EMBL/GenBank/DDBJ whole genome shotgun (WGS) entry which is preliminary data.</text>
</comment>
<keyword evidence="2" id="KW-1185">Reference proteome</keyword>
<dbReference type="Proteomes" id="UP001201812">
    <property type="component" value="Unassembled WGS sequence"/>
</dbReference>
<protein>
    <submittedName>
        <fullName evidence="1">Uncharacterized protein</fullName>
    </submittedName>
</protein>
<gene>
    <name evidence="1" type="ORF">DdX_01866</name>
</gene>
<proteinExistence type="predicted"/>
<evidence type="ECO:0000313" key="1">
    <source>
        <dbReference type="EMBL" id="KAI1729613.1"/>
    </source>
</evidence>